<keyword evidence="1" id="KW-0472">Membrane</keyword>
<keyword evidence="1" id="KW-0812">Transmembrane</keyword>
<feature type="transmembrane region" description="Helical" evidence="1">
    <location>
        <begin position="373"/>
        <end position="394"/>
    </location>
</feature>
<evidence type="ECO:0000256" key="2">
    <source>
        <dbReference type="SAM" id="SignalP"/>
    </source>
</evidence>
<keyword evidence="1" id="KW-1133">Transmembrane helix</keyword>
<reference evidence="3 4" key="1">
    <citation type="journal article" date="2023" name="Res Sq">
        <title>Genomic and morphological characterization of Knufia obscura isolated from the Mars 2020 spacecraft assembly facility.</title>
        <authorList>
            <person name="Chander A.M."/>
            <person name="Teixeira M.M."/>
            <person name="Singh N.K."/>
            <person name="Williams M.P."/>
            <person name="Parker C.W."/>
            <person name="Leo P."/>
            <person name="Stajich J.E."/>
            <person name="Torok T."/>
            <person name="Tighe S."/>
            <person name="Mason C.E."/>
            <person name="Venkateswaran K."/>
        </authorList>
    </citation>
    <scope>NUCLEOTIDE SEQUENCE [LARGE SCALE GENOMIC DNA]</scope>
    <source>
        <strain evidence="3 4">CCFEE 5817</strain>
    </source>
</reference>
<keyword evidence="4" id="KW-1185">Reference proteome</keyword>
<dbReference type="Proteomes" id="UP001334248">
    <property type="component" value="Unassembled WGS sequence"/>
</dbReference>
<feature type="signal peptide" evidence="2">
    <location>
        <begin position="1"/>
        <end position="24"/>
    </location>
</feature>
<keyword evidence="2" id="KW-0732">Signal</keyword>
<sequence>MVALLRTNAAVFGAIAYLAQLGFAQEGQSYRQLSKGKTVAPAFDFLKNFTFPIPSFAYNVTAKDNDDFDIYWLDQFQARVTEWLQFFRDVNFTDAELNAPVNFVCPTDDEAYFTKNQTCPNASYVTYPYYVVSDLAWYLPQDACAVEDWDNGCASWLNSTLDPVNKTGSLIDELNKQQVIAEQNKTVSYYRLISDYLGVGFPVNDTCRANINMALGSGDEFNKAGMNAATTLMALIPALLTIGNLFVPRSSEVFASSFLVGIMSAMFSLGLPVRSISGVRSDQRADVGTFGFRARYWLARFGKNTYRSRKDEKGQANECFSLSSLQKWSADFDPLQDNSITEELASTDWAFSSIKTRAKEWQQRAHYWQIPSVLIAGSQVVLFLLCIGPLFLSYGTPLLLFDCRTYITSIWLLLAAVISALFRFTMWEKGVHERVKLYALSDLALSNFKLFANSSLQYSHDGSKFAHTESELPPLYPPLLNAIGSAVRRALGSSKHSTTGSRHSLENATAHQVLPGSFGFFDRILHNVRLVFYACKDNYRHPVSFLKAGSAKHSPPDAARRWRPLMILMHLSTDGRNPLVTLFTGLVEGFILILLTAFFAAQYGGNLFVMCYSTAVLLVAITLGRGLGLFYVWHSAHSYGLHVIETQDQDQIRGCLRILCSMNEVLVYVNGSWFFEGHRLDVRPGWTAFQLCYNHGHMDSLADNRRCTCDWASPASSPSLLPVSKANVVCTSKPLPHEPITRITSVSSISGNTNRKFPDASGWTHAISTSSAISPILPPPLPSRNLGNP</sequence>
<evidence type="ECO:0000313" key="4">
    <source>
        <dbReference type="Proteomes" id="UP001334248"/>
    </source>
</evidence>
<proteinExistence type="predicted"/>
<protein>
    <submittedName>
        <fullName evidence="3">Uncharacterized protein</fullName>
    </submittedName>
</protein>
<feature type="transmembrane region" description="Helical" evidence="1">
    <location>
        <begin position="253"/>
        <end position="273"/>
    </location>
</feature>
<feature type="transmembrane region" description="Helical" evidence="1">
    <location>
        <begin position="406"/>
        <end position="426"/>
    </location>
</feature>
<name>A0ABR0RTX2_9EURO</name>
<dbReference type="GeneID" id="89997966"/>
<evidence type="ECO:0000313" key="3">
    <source>
        <dbReference type="EMBL" id="KAK5943509.1"/>
    </source>
</evidence>
<organism evidence="3 4">
    <name type="scientific">Knufia obscura</name>
    <dbReference type="NCBI Taxonomy" id="1635080"/>
    <lineage>
        <taxon>Eukaryota</taxon>
        <taxon>Fungi</taxon>
        <taxon>Dikarya</taxon>
        <taxon>Ascomycota</taxon>
        <taxon>Pezizomycotina</taxon>
        <taxon>Eurotiomycetes</taxon>
        <taxon>Chaetothyriomycetidae</taxon>
        <taxon>Chaetothyriales</taxon>
        <taxon>Trichomeriaceae</taxon>
        <taxon>Knufia</taxon>
    </lineage>
</organism>
<feature type="transmembrane region" description="Helical" evidence="1">
    <location>
        <begin position="607"/>
        <end position="633"/>
    </location>
</feature>
<feature type="chain" id="PRO_5045240044" evidence="2">
    <location>
        <begin position="25"/>
        <end position="789"/>
    </location>
</feature>
<dbReference type="EMBL" id="JAVHJV010000004">
    <property type="protein sequence ID" value="KAK5943509.1"/>
    <property type="molecule type" value="Genomic_DNA"/>
</dbReference>
<feature type="transmembrane region" description="Helical" evidence="1">
    <location>
        <begin position="579"/>
        <end position="601"/>
    </location>
</feature>
<gene>
    <name evidence="3" type="ORF">PMZ80_004517</name>
</gene>
<evidence type="ECO:0000256" key="1">
    <source>
        <dbReference type="SAM" id="Phobius"/>
    </source>
</evidence>
<accession>A0ABR0RTX2</accession>
<comment type="caution">
    <text evidence="3">The sequence shown here is derived from an EMBL/GenBank/DDBJ whole genome shotgun (WGS) entry which is preliminary data.</text>
</comment>
<dbReference type="RefSeq" id="XP_064731599.1">
    <property type="nucleotide sequence ID" value="XM_064872941.1"/>
</dbReference>